<name>A0A9J5W2J8_SOLCO</name>
<dbReference type="PANTHER" id="PTHR10460:SF11">
    <property type="entry name" value="PROTEIN ABIL5-RELATED"/>
    <property type="match status" value="1"/>
</dbReference>
<comment type="caution">
    <text evidence="4">The sequence shown here is derived from an EMBL/GenBank/DDBJ whole genome shotgun (WGS) entry which is preliminary data.</text>
</comment>
<accession>A0A9J5W2J8</accession>
<dbReference type="Gene3D" id="6.10.140.1620">
    <property type="match status" value="1"/>
</dbReference>
<evidence type="ECO:0000313" key="4">
    <source>
        <dbReference type="EMBL" id="KAG5569717.1"/>
    </source>
</evidence>
<reference evidence="4 5" key="1">
    <citation type="submission" date="2020-09" db="EMBL/GenBank/DDBJ databases">
        <title>De no assembly of potato wild relative species, Solanum commersonii.</title>
        <authorList>
            <person name="Cho K."/>
        </authorList>
    </citation>
    <scope>NUCLEOTIDE SEQUENCE [LARGE SCALE GENOMIC DNA]</scope>
    <source>
        <strain evidence="4">LZ3.2</strain>
        <tissue evidence="4">Leaf</tissue>
    </source>
</reference>
<evidence type="ECO:0000256" key="1">
    <source>
        <dbReference type="ARBA" id="ARBA00010020"/>
    </source>
</evidence>
<dbReference type="Proteomes" id="UP000824120">
    <property type="component" value="Chromosome 12"/>
</dbReference>
<evidence type="ECO:0008006" key="6">
    <source>
        <dbReference type="Google" id="ProtNLM"/>
    </source>
</evidence>
<evidence type="ECO:0000256" key="2">
    <source>
        <dbReference type="ARBA" id="ARBA00025223"/>
    </source>
</evidence>
<dbReference type="AlphaFoldDB" id="A0A9J5W2J8"/>
<comment type="function">
    <text evidence="2">Involved in regulation of actin and microtubule organization. Part of a WAVE complex that activates the Arp2/3 complex.</text>
</comment>
<dbReference type="EMBL" id="JACXVP010000012">
    <property type="protein sequence ID" value="KAG5569717.1"/>
    <property type="molecule type" value="Genomic_DNA"/>
</dbReference>
<proteinExistence type="inferred from homology"/>
<dbReference type="InterPro" id="IPR028457">
    <property type="entry name" value="ABI"/>
</dbReference>
<feature type="compositionally biased region" description="Polar residues" evidence="3">
    <location>
        <begin position="1"/>
        <end position="11"/>
    </location>
</feature>
<evidence type="ECO:0000313" key="5">
    <source>
        <dbReference type="Proteomes" id="UP000824120"/>
    </source>
</evidence>
<comment type="similarity">
    <text evidence="1">Belongs to the ABI family.</text>
</comment>
<sequence>MEEEFNSSPKSYTEVETDDSTNFNNSLQELKDLCSQLHNAADYCEKAFVNAEEKTDVLENTKEYLCRAVVTVVDHLGCVSAKLECKISTIDTASETELQIDGLTQVCHFYSYFFYTRLATCQQYSNKLALTRLCWNTDLATFHRRYISPPIEDLRRMKQMSRGFGMPIDNKTLHKDRFEAEEDVPLFLYTYNFKPSLLEDLKQKSSFSPPVLPVRDGLSVVPKSQNSNFEFQEARKQKRNILSWKPMHNKDIRSLIRRGRRIVT</sequence>
<dbReference type="PANTHER" id="PTHR10460">
    <property type="entry name" value="ABL INTERACTOR FAMILY MEMBER"/>
    <property type="match status" value="1"/>
</dbReference>
<keyword evidence="5" id="KW-1185">Reference proteome</keyword>
<gene>
    <name evidence="4" type="ORF">H5410_059483</name>
</gene>
<evidence type="ECO:0000256" key="3">
    <source>
        <dbReference type="SAM" id="MobiDB-lite"/>
    </source>
</evidence>
<organism evidence="4 5">
    <name type="scientific">Solanum commersonii</name>
    <name type="common">Commerson's wild potato</name>
    <name type="synonym">Commerson's nightshade</name>
    <dbReference type="NCBI Taxonomy" id="4109"/>
    <lineage>
        <taxon>Eukaryota</taxon>
        <taxon>Viridiplantae</taxon>
        <taxon>Streptophyta</taxon>
        <taxon>Embryophyta</taxon>
        <taxon>Tracheophyta</taxon>
        <taxon>Spermatophyta</taxon>
        <taxon>Magnoliopsida</taxon>
        <taxon>eudicotyledons</taxon>
        <taxon>Gunneridae</taxon>
        <taxon>Pentapetalae</taxon>
        <taxon>asterids</taxon>
        <taxon>lamiids</taxon>
        <taxon>Solanales</taxon>
        <taxon>Solanaceae</taxon>
        <taxon>Solanoideae</taxon>
        <taxon>Solaneae</taxon>
        <taxon>Solanum</taxon>
    </lineage>
</organism>
<dbReference type="OrthoDB" id="2159336at2759"/>
<feature type="region of interest" description="Disordered" evidence="3">
    <location>
        <begin position="1"/>
        <end position="20"/>
    </location>
</feature>
<protein>
    <recommendedName>
        <fullName evidence="6">Protein ABIL5</fullName>
    </recommendedName>
</protein>